<reference evidence="1 2" key="1">
    <citation type="journal article" date="2018" name="Environ. Microbiol.">
        <title>Ecological and genomic features of two widespread freshwater picocyanobacteria.</title>
        <authorList>
            <person name="Cabello-Yeves P.J."/>
            <person name="Picazo A."/>
            <person name="Camacho A."/>
            <person name="Callieri C."/>
            <person name="Rosselli R."/>
            <person name="Roda-Garcia J.J."/>
            <person name="Coutinho F.H."/>
            <person name="Rodriguez-Valera F."/>
        </authorList>
    </citation>
    <scope>NUCLEOTIDE SEQUENCE [LARGE SCALE GENOMIC DNA]</scope>
    <source>
        <strain evidence="1 2">Tous</strain>
    </source>
</reference>
<evidence type="ECO:0000313" key="2">
    <source>
        <dbReference type="Proteomes" id="UP000243002"/>
    </source>
</evidence>
<dbReference type="Proteomes" id="UP000243002">
    <property type="component" value="Unassembled WGS sequence"/>
</dbReference>
<sequence length="77" mass="8468">MHASNPAELYAQISADHDLTQALFRQALQDPSGAINRIIELGQQFGLPVTSQEIRTYISSLDDSVSKQWLVKARGGL</sequence>
<comment type="caution">
    <text evidence="1">The sequence shown here is derived from an EMBL/GenBank/DDBJ whole genome shotgun (WGS) entry which is preliminary data.</text>
</comment>
<protein>
    <recommendedName>
        <fullName evidence="3">Nif11 domain-containing protein</fullName>
    </recommendedName>
</protein>
<dbReference type="AlphaFoldDB" id="A0A2P7MTS1"/>
<proteinExistence type="predicted"/>
<organism evidence="1 2">
    <name type="scientific">Cyanobium usitatum str. Tous</name>
    <dbReference type="NCBI Taxonomy" id="2116684"/>
    <lineage>
        <taxon>Bacteria</taxon>
        <taxon>Bacillati</taxon>
        <taxon>Cyanobacteriota</taxon>
        <taxon>Cyanophyceae</taxon>
        <taxon>Synechococcales</taxon>
        <taxon>Prochlorococcaceae</taxon>
        <taxon>Cyanobium</taxon>
    </lineage>
</organism>
<gene>
    <name evidence="1" type="ORF">C7K55_09815</name>
</gene>
<dbReference type="OrthoDB" id="541353at2"/>
<evidence type="ECO:0008006" key="3">
    <source>
        <dbReference type="Google" id="ProtNLM"/>
    </source>
</evidence>
<accession>A0A2P7MTS1</accession>
<name>A0A2P7MTS1_9CYAN</name>
<evidence type="ECO:0000313" key="1">
    <source>
        <dbReference type="EMBL" id="PSJ04587.1"/>
    </source>
</evidence>
<dbReference type="EMBL" id="PXXO01000011">
    <property type="protein sequence ID" value="PSJ04587.1"/>
    <property type="molecule type" value="Genomic_DNA"/>
</dbReference>
<keyword evidence="2" id="KW-1185">Reference proteome</keyword>